<dbReference type="EMBL" id="MLJW01000655">
    <property type="protein sequence ID" value="OIQ83982.1"/>
    <property type="molecule type" value="Genomic_DNA"/>
</dbReference>
<dbReference type="InterPro" id="IPR037185">
    <property type="entry name" value="EmrE-like"/>
</dbReference>
<organism evidence="7">
    <name type="scientific">mine drainage metagenome</name>
    <dbReference type="NCBI Taxonomy" id="410659"/>
    <lineage>
        <taxon>unclassified sequences</taxon>
        <taxon>metagenomes</taxon>
        <taxon>ecological metagenomes</taxon>
    </lineage>
</organism>
<proteinExistence type="predicted"/>
<gene>
    <name evidence="7" type="ORF">GALL_342110</name>
</gene>
<evidence type="ECO:0000256" key="1">
    <source>
        <dbReference type="ARBA" id="ARBA00004141"/>
    </source>
</evidence>
<dbReference type="GO" id="GO:0016020">
    <property type="term" value="C:membrane"/>
    <property type="evidence" value="ECO:0007669"/>
    <property type="project" value="UniProtKB-SubCell"/>
</dbReference>
<evidence type="ECO:0000256" key="4">
    <source>
        <dbReference type="ARBA" id="ARBA00023136"/>
    </source>
</evidence>
<evidence type="ECO:0000256" key="5">
    <source>
        <dbReference type="SAM" id="Phobius"/>
    </source>
</evidence>
<dbReference type="AlphaFoldDB" id="A0A1J5QKF2"/>
<feature type="transmembrane region" description="Helical" evidence="5">
    <location>
        <begin position="42"/>
        <end position="62"/>
    </location>
</feature>
<dbReference type="PANTHER" id="PTHR32322:SF2">
    <property type="entry name" value="EAMA DOMAIN-CONTAINING PROTEIN"/>
    <property type="match status" value="1"/>
</dbReference>
<feature type="domain" description="EamA" evidence="6">
    <location>
        <begin position="155"/>
        <end position="289"/>
    </location>
</feature>
<dbReference type="InterPro" id="IPR050638">
    <property type="entry name" value="AA-Vitamin_Transporters"/>
</dbReference>
<comment type="caution">
    <text evidence="7">The sequence shown here is derived from an EMBL/GenBank/DDBJ whole genome shotgun (WGS) entry which is preliminary data.</text>
</comment>
<comment type="subcellular location">
    <subcellularLocation>
        <location evidence="1">Membrane</location>
        <topology evidence="1">Multi-pass membrane protein</topology>
    </subcellularLocation>
</comment>
<feature type="transmembrane region" description="Helical" evidence="5">
    <location>
        <begin position="248"/>
        <end position="269"/>
    </location>
</feature>
<evidence type="ECO:0000259" key="6">
    <source>
        <dbReference type="Pfam" id="PF00892"/>
    </source>
</evidence>
<feature type="transmembrane region" description="Helical" evidence="5">
    <location>
        <begin position="158"/>
        <end position="178"/>
    </location>
</feature>
<dbReference type="PANTHER" id="PTHR32322">
    <property type="entry name" value="INNER MEMBRANE TRANSPORTER"/>
    <property type="match status" value="1"/>
</dbReference>
<evidence type="ECO:0000256" key="2">
    <source>
        <dbReference type="ARBA" id="ARBA00022692"/>
    </source>
</evidence>
<feature type="transmembrane region" description="Helical" evidence="5">
    <location>
        <begin position="275"/>
        <end position="293"/>
    </location>
</feature>
<keyword evidence="2 5" id="KW-0812">Transmembrane</keyword>
<feature type="domain" description="EamA" evidence="6">
    <location>
        <begin position="7"/>
        <end position="144"/>
    </location>
</feature>
<feature type="transmembrane region" description="Helical" evidence="5">
    <location>
        <begin position="74"/>
        <end position="93"/>
    </location>
</feature>
<evidence type="ECO:0000256" key="3">
    <source>
        <dbReference type="ARBA" id="ARBA00022989"/>
    </source>
</evidence>
<sequence>MTSNRRTGLLLALSTAVISGVAVFLNSYGVRAFGSASLYTTAKNVVAAVVLLVVVGLGRRAGAQLTRPVGSRQWLTLGVIGVIGGSVPFLLFFEGLARASSGQSAFIHKTLVVWVAALAVPLLGERLSAAHVVAIVLLVVGQIGLIGGITTALGSGELMILGATMMWAVEVVIAKRLLRGVSSWTVGVARMSIGSVVLIAWAVVRGQAGALVSMTGTQWAWVLLTGVILAAYVGTWFSALARAQAVDVTAVLVLGAIVTAALGAAVQGAVLGPQLVWLLALLVGGAVLSWHMWRSRDLVADATAA</sequence>
<dbReference type="Pfam" id="PF00892">
    <property type="entry name" value="EamA"/>
    <property type="match status" value="2"/>
</dbReference>
<name>A0A1J5QKF2_9ZZZZ</name>
<feature type="transmembrane region" description="Helical" evidence="5">
    <location>
        <begin position="185"/>
        <end position="204"/>
    </location>
</feature>
<feature type="transmembrane region" description="Helical" evidence="5">
    <location>
        <begin position="105"/>
        <end position="123"/>
    </location>
</feature>
<feature type="transmembrane region" description="Helical" evidence="5">
    <location>
        <begin position="130"/>
        <end position="152"/>
    </location>
</feature>
<reference evidence="7" key="1">
    <citation type="submission" date="2016-10" db="EMBL/GenBank/DDBJ databases">
        <title>Sequence of Gallionella enrichment culture.</title>
        <authorList>
            <person name="Poehlein A."/>
            <person name="Muehling M."/>
            <person name="Daniel R."/>
        </authorList>
    </citation>
    <scope>NUCLEOTIDE SEQUENCE</scope>
</reference>
<protein>
    <submittedName>
        <fullName evidence="7">EamA-like transporter family protein</fullName>
    </submittedName>
</protein>
<keyword evidence="4 5" id="KW-0472">Membrane</keyword>
<accession>A0A1J5QKF2</accession>
<evidence type="ECO:0000313" key="7">
    <source>
        <dbReference type="EMBL" id="OIQ83982.1"/>
    </source>
</evidence>
<dbReference type="SUPFAM" id="SSF103481">
    <property type="entry name" value="Multidrug resistance efflux transporter EmrE"/>
    <property type="match status" value="2"/>
</dbReference>
<dbReference type="InterPro" id="IPR000620">
    <property type="entry name" value="EamA_dom"/>
</dbReference>
<keyword evidence="3 5" id="KW-1133">Transmembrane helix</keyword>
<feature type="transmembrane region" description="Helical" evidence="5">
    <location>
        <begin position="219"/>
        <end position="241"/>
    </location>
</feature>